<protein>
    <submittedName>
        <fullName evidence="1">Uncharacterized protein</fullName>
    </submittedName>
</protein>
<evidence type="ECO:0000313" key="2">
    <source>
        <dbReference type="Proteomes" id="UP000229834"/>
    </source>
</evidence>
<dbReference type="Pfam" id="PF20329">
    <property type="entry name" value="DUF6624"/>
    <property type="match status" value="1"/>
</dbReference>
<organism evidence="1 2">
    <name type="scientific">Candidatus Zambryskibacteria bacterium CG11_big_fil_rev_8_21_14_0_20_40_24</name>
    <dbReference type="NCBI Taxonomy" id="1975116"/>
    <lineage>
        <taxon>Bacteria</taxon>
        <taxon>Candidatus Zambryskiibacteriota</taxon>
    </lineage>
</organism>
<gene>
    <name evidence="1" type="ORF">COV95_00525</name>
</gene>
<sequence length="169" mass="19993">MNSKLKTELIKMVRADQRMRRKINEGGDFHTKIDKDNTKRMKLIIKIYGWPGKSLVGKKGADNAWLLVQHADHQINFQEKCLKLIKRAVLAGEAKKEHLAYLTDRILFNKNKKQLYGTQFKIKKNNKLALYQTRDLKNLDKRRKTMDLTPFKEYKKLIHESLEQGNKKR</sequence>
<comment type="caution">
    <text evidence="1">The sequence shown here is derived from an EMBL/GenBank/DDBJ whole genome shotgun (WGS) entry which is preliminary data.</text>
</comment>
<name>A0A2H0K772_9BACT</name>
<reference evidence="1 2" key="1">
    <citation type="submission" date="2017-09" db="EMBL/GenBank/DDBJ databases">
        <title>Depth-based differentiation of microbial function through sediment-hosted aquifers and enrichment of novel symbionts in the deep terrestrial subsurface.</title>
        <authorList>
            <person name="Probst A.J."/>
            <person name="Ladd B."/>
            <person name="Jarett J.K."/>
            <person name="Geller-Mcgrath D.E."/>
            <person name="Sieber C.M."/>
            <person name="Emerson J.B."/>
            <person name="Anantharaman K."/>
            <person name="Thomas B.C."/>
            <person name="Malmstrom R."/>
            <person name="Stieglmeier M."/>
            <person name="Klingl A."/>
            <person name="Woyke T."/>
            <person name="Ryan C.M."/>
            <person name="Banfield J.F."/>
        </authorList>
    </citation>
    <scope>NUCLEOTIDE SEQUENCE [LARGE SCALE GENOMIC DNA]</scope>
    <source>
        <strain evidence="1">CG11_big_fil_rev_8_21_14_0_20_40_24</strain>
    </source>
</reference>
<accession>A0A2H0K772</accession>
<proteinExistence type="predicted"/>
<evidence type="ECO:0000313" key="1">
    <source>
        <dbReference type="EMBL" id="PIQ67106.1"/>
    </source>
</evidence>
<dbReference type="EMBL" id="PCVC01000015">
    <property type="protein sequence ID" value="PIQ67106.1"/>
    <property type="molecule type" value="Genomic_DNA"/>
</dbReference>
<dbReference type="InterPro" id="IPR046732">
    <property type="entry name" value="DUF6624"/>
</dbReference>
<dbReference type="AlphaFoldDB" id="A0A2H0K772"/>
<dbReference type="Proteomes" id="UP000229834">
    <property type="component" value="Unassembled WGS sequence"/>
</dbReference>